<comment type="similarity">
    <text evidence="1">Belongs to the peptidase C26 family.</text>
</comment>
<dbReference type="InterPro" id="IPR011697">
    <property type="entry name" value="Peptidase_C26"/>
</dbReference>
<dbReference type="Gene3D" id="3.40.50.880">
    <property type="match status" value="1"/>
</dbReference>
<accession>A0AAW8B3Q4</accession>
<evidence type="ECO:0000256" key="4">
    <source>
        <dbReference type="ARBA" id="ARBA00060634"/>
    </source>
</evidence>
<dbReference type="PANTHER" id="PTHR43235:SF1">
    <property type="entry name" value="GLUTAMINE AMIDOTRANSFERASE PB2B2.05-RELATED"/>
    <property type="match status" value="1"/>
</dbReference>
<dbReference type="FunFam" id="3.40.50.880:FF:000030">
    <property type="entry name" value="Gamma-glutamyl-gamma-aminobutyrate hydrolase PuuD"/>
    <property type="match status" value="1"/>
</dbReference>
<keyword evidence="6" id="KW-0378">Hydrolase</keyword>
<evidence type="ECO:0000313" key="7">
    <source>
        <dbReference type="Proteomes" id="UP001178354"/>
    </source>
</evidence>
<evidence type="ECO:0000256" key="2">
    <source>
        <dbReference type="ARBA" id="ARBA00052718"/>
    </source>
</evidence>
<evidence type="ECO:0000256" key="1">
    <source>
        <dbReference type="ARBA" id="ARBA00011083"/>
    </source>
</evidence>
<gene>
    <name evidence="6" type="ORF">Q8A57_08460</name>
</gene>
<dbReference type="PROSITE" id="PS51273">
    <property type="entry name" value="GATASE_TYPE_1"/>
    <property type="match status" value="1"/>
</dbReference>
<proteinExistence type="inferred from homology"/>
<evidence type="ECO:0000256" key="3">
    <source>
        <dbReference type="ARBA" id="ARBA00055068"/>
    </source>
</evidence>
<dbReference type="PANTHER" id="PTHR43235">
    <property type="entry name" value="GLUTAMINE AMIDOTRANSFERASE PB2B2.05-RELATED"/>
    <property type="match status" value="1"/>
</dbReference>
<reference evidence="6" key="1">
    <citation type="journal article" date="2010" name="Int. J. Syst. Evol. Microbiol.">
        <title>Porticoccus litoralis gen. nov., sp. nov., a gammaproteobacterium isolated from the Yellow Sea.</title>
        <authorList>
            <person name="Oh H.M."/>
            <person name="Kim H."/>
            <person name="Kim K.M."/>
            <person name="Min G.S."/>
            <person name="Cho J.C."/>
        </authorList>
    </citation>
    <scope>NUCLEOTIDE SEQUENCE</scope>
    <source>
        <strain evidence="6">DSM 25064</strain>
    </source>
</reference>
<dbReference type="GO" id="GO:0005829">
    <property type="term" value="C:cytosol"/>
    <property type="evidence" value="ECO:0007669"/>
    <property type="project" value="TreeGrafter"/>
</dbReference>
<dbReference type="EMBL" id="JAUUUU010000004">
    <property type="protein sequence ID" value="MDP1520998.1"/>
    <property type="molecule type" value="Genomic_DNA"/>
</dbReference>
<dbReference type="Pfam" id="PF07722">
    <property type="entry name" value="Peptidase_C26"/>
    <property type="match status" value="1"/>
</dbReference>
<name>A0AAW8B3Q4_9GAMM</name>
<keyword evidence="7" id="KW-1185">Reference proteome</keyword>
<comment type="function">
    <text evidence="3">Involved in the breakdown of putrescine via hydrolysis of the gamma-glutamyl linkage of gamma-glutamyl-gamma-aminobutyrate.</text>
</comment>
<sequence>MGQQLWPVVGIPCDVYQHGLHPHHGSGEKYINALAHGAGVRPVLLPAIGGGTDLTPLTDICLPDEVLDSLDGLFLTGNISNVNPQFYGEQSPSDNLLDPQRDATTLPLIRRAIERDIPLFAVCRGFQELNVALGGSLYQRVHEVPGMLDHREDSSLPREGQYDYAHEILLVEDGLLRGLAGAERVRVNSVHGQGIHRLADGLEIEATAPDGLIEAARSLDHSRFALGVQFHPEWQYQRDPFYSALFRAFGDAIRERL</sequence>
<dbReference type="EC" id="3.5.1.94" evidence="5"/>
<evidence type="ECO:0000313" key="6">
    <source>
        <dbReference type="EMBL" id="MDP1520998.1"/>
    </source>
</evidence>
<evidence type="ECO:0000256" key="5">
    <source>
        <dbReference type="ARBA" id="ARBA00066788"/>
    </source>
</evidence>
<dbReference type="InterPro" id="IPR044668">
    <property type="entry name" value="PuuD-like"/>
</dbReference>
<comment type="catalytic activity">
    <reaction evidence="2">
        <text>4-(gamma-L-glutamylamino)butanoate + H2O = 4-aminobutanoate + L-glutamate</text>
        <dbReference type="Rhea" id="RHEA:19737"/>
        <dbReference type="ChEBI" id="CHEBI:15377"/>
        <dbReference type="ChEBI" id="CHEBI:29985"/>
        <dbReference type="ChEBI" id="CHEBI:58800"/>
        <dbReference type="ChEBI" id="CHEBI:59888"/>
        <dbReference type="EC" id="3.5.1.94"/>
    </reaction>
</comment>
<dbReference type="RefSeq" id="WP_305170612.1">
    <property type="nucleotide sequence ID" value="NZ_JAUUUU010000004.1"/>
</dbReference>
<dbReference type="GO" id="GO:0033969">
    <property type="term" value="F:gamma-glutamyl-gamma-aminobutyrate hydrolase activity"/>
    <property type="evidence" value="ECO:0007669"/>
    <property type="project" value="UniProtKB-EC"/>
</dbReference>
<protein>
    <recommendedName>
        <fullName evidence="5">gamma-glutamyl-gamma-aminobutyrate hydrolase</fullName>
        <ecNumber evidence="5">3.5.1.94</ecNumber>
    </recommendedName>
</protein>
<reference evidence="6" key="2">
    <citation type="submission" date="2023-08" db="EMBL/GenBank/DDBJ databases">
        <authorList>
            <person name="Luo J."/>
        </authorList>
    </citation>
    <scope>NUCLEOTIDE SEQUENCE</scope>
    <source>
        <strain evidence="6">DSM 25064</strain>
    </source>
</reference>
<comment type="caution">
    <text evidence="6">The sequence shown here is derived from an EMBL/GenBank/DDBJ whole genome shotgun (WGS) entry which is preliminary data.</text>
</comment>
<dbReference type="CDD" id="cd01745">
    <property type="entry name" value="GATase1_2"/>
    <property type="match status" value="1"/>
</dbReference>
<dbReference type="AlphaFoldDB" id="A0AAW8B3Q4"/>
<organism evidence="6 7">
    <name type="scientific">Porticoccus litoralis</name>
    <dbReference type="NCBI Taxonomy" id="434086"/>
    <lineage>
        <taxon>Bacteria</taxon>
        <taxon>Pseudomonadati</taxon>
        <taxon>Pseudomonadota</taxon>
        <taxon>Gammaproteobacteria</taxon>
        <taxon>Cellvibrionales</taxon>
        <taxon>Porticoccaceae</taxon>
        <taxon>Porticoccus</taxon>
    </lineage>
</organism>
<dbReference type="InterPro" id="IPR029062">
    <property type="entry name" value="Class_I_gatase-like"/>
</dbReference>
<dbReference type="GO" id="GO:0006598">
    <property type="term" value="P:polyamine catabolic process"/>
    <property type="evidence" value="ECO:0007669"/>
    <property type="project" value="TreeGrafter"/>
</dbReference>
<comment type="pathway">
    <text evidence="4">Amine and polyamine degradation; putrescine degradation; 4-aminobutanoate from putrescine: step 4/4.</text>
</comment>
<dbReference type="Proteomes" id="UP001178354">
    <property type="component" value="Unassembled WGS sequence"/>
</dbReference>
<dbReference type="SUPFAM" id="SSF52317">
    <property type="entry name" value="Class I glutamine amidotransferase-like"/>
    <property type="match status" value="1"/>
</dbReference>